<comment type="subcellular location">
    <subcellularLocation>
        <location evidence="1">Nucleus</location>
    </subcellularLocation>
</comment>
<feature type="region of interest" description="Disordered" evidence="4">
    <location>
        <begin position="217"/>
        <end position="252"/>
    </location>
</feature>
<dbReference type="SUPFAM" id="SSF57701">
    <property type="entry name" value="Zn2/Cys6 DNA-binding domain"/>
    <property type="match status" value="1"/>
</dbReference>
<feature type="region of interest" description="Disordered" evidence="4">
    <location>
        <begin position="130"/>
        <end position="178"/>
    </location>
</feature>
<gene>
    <name evidence="6" type="ORF">B0T11DRAFT_276276</name>
</gene>
<dbReference type="EMBL" id="JAGPXD010000002">
    <property type="protein sequence ID" value="KAH7368001.1"/>
    <property type="molecule type" value="Genomic_DNA"/>
</dbReference>
<keyword evidence="2" id="KW-0479">Metal-binding</keyword>
<organism evidence="6 7">
    <name type="scientific">Plectosphaerella cucumerina</name>
    <dbReference type="NCBI Taxonomy" id="40658"/>
    <lineage>
        <taxon>Eukaryota</taxon>
        <taxon>Fungi</taxon>
        <taxon>Dikarya</taxon>
        <taxon>Ascomycota</taxon>
        <taxon>Pezizomycotina</taxon>
        <taxon>Sordariomycetes</taxon>
        <taxon>Hypocreomycetidae</taxon>
        <taxon>Glomerellales</taxon>
        <taxon>Plectosphaerellaceae</taxon>
        <taxon>Plectosphaerella</taxon>
    </lineage>
</organism>
<dbReference type="PROSITE" id="PS50048">
    <property type="entry name" value="ZN2_CY6_FUNGAL_2"/>
    <property type="match status" value="1"/>
</dbReference>
<accession>A0A8K0TJN8</accession>
<dbReference type="GO" id="GO:0005634">
    <property type="term" value="C:nucleus"/>
    <property type="evidence" value="ECO:0007669"/>
    <property type="project" value="UniProtKB-SubCell"/>
</dbReference>
<dbReference type="InterPro" id="IPR007219">
    <property type="entry name" value="XnlR_reg_dom"/>
</dbReference>
<dbReference type="PROSITE" id="PS00463">
    <property type="entry name" value="ZN2_CY6_FUNGAL_1"/>
    <property type="match status" value="1"/>
</dbReference>
<dbReference type="SMART" id="SM00066">
    <property type="entry name" value="GAL4"/>
    <property type="match status" value="1"/>
</dbReference>
<dbReference type="PANTHER" id="PTHR31001">
    <property type="entry name" value="UNCHARACTERIZED TRANSCRIPTIONAL REGULATORY PROTEIN"/>
    <property type="match status" value="1"/>
</dbReference>
<feature type="domain" description="Zn(2)-C6 fungal-type" evidence="5">
    <location>
        <begin position="55"/>
        <end position="84"/>
    </location>
</feature>
<dbReference type="Gene3D" id="4.10.240.10">
    <property type="entry name" value="Zn(2)-C6 fungal-type DNA-binding domain"/>
    <property type="match status" value="1"/>
</dbReference>
<comment type="caution">
    <text evidence="6">The sequence shown here is derived from an EMBL/GenBank/DDBJ whole genome shotgun (WGS) entry which is preliminary data.</text>
</comment>
<dbReference type="Proteomes" id="UP000813385">
    <property type="component" value="Unassembled WGS sequence"/>
</dbReference>
<reference evidence="6" key="1">
    <citation type="journal article" date="2021" name="Nat. Commun.">
        <title>Genetic determinants of endophytism in the Arabidopsis root mycobiome.</title>
        <authorList>
            <person name="Mesny F."/>
            <person name="Miyauchi S."/>
            <person name="Thiergart T."/>
            <person name="Pickel B."/>
            <person name="Atanasova L."/>
            <person name="Karlsson M."/>
            <person name="Huettel B."/>
            <person name="Barry K.W."/>
            <person name="Haridas S."/>
            <person name="Chen C."/>
            <person name="Bauer D."/>
            <person name="Andreopoulos W."/>
            <person name="Pangilinan J."/>
            <person name="LaButti K."/>
            <person name="Riley R."/>
            <person name="Lipzen A."/>
            <person name="Clum A."/>
            <person name="Drula E."/>
            <person name="Henrissat B."/>
            <person name="Kohler A."/>
            <person name="Grigoriev I.V."/>
            <person name="Martin F.M."/>
            <person name="Hacquard S."/>
        </authorList>
    </citation>
    <scope>NUCLEOTIDE SEQUENCE</scope>
    <source>
        <strain evidence="6">MPI-CAGE-AT-0016</strain>
    </source>
</reference>
<protein>
    <submittedName>
        <fullName evidence="6">Fungal-specific transcription factor domain-containing protein</fullName>
    </submittedName>
</protein>
<dbReference type="AlphaFoldDB" id="A0A8K0TJN8"/>
<dbReference type="GO" id="GO:0008270">
    <property type="term" value="F:zinc ion binding"/>
    <property type="evidence" value="ECO:0007669"/>
    <property type="project" value="InterPro"/>
</dbReference>
<evidence type="ECO:0000313" key="6">
    <source>
        <dbReference type="EMBL" id="KAH7368001.1"/>
    </source>
</evidence>
<dbReference type="InterPro" id="IPR036864">
    <property type="entry name" value="Zn2-C6_fun-type_DNA-bd_sf"/>
</dbReference>
<dbReference type="SMART" id="SM00906">
    <property type="entry name" value="Fungal_trans"/>
    <property type="match status" value="1"/>
</dbReference>
<dbReference type="Pfam" id="PF00172">
    <property type="entry name" value="Zn_clus"/>
    <property type="match status" value="1"/>
</dbReference>
<evidence type="ECO:0000256" key="2">
    <source>
        <dbReference type="ARBA" id="ARBA00022723"/>
    </source>
</evidence>
<evidence type="ECO:0000313" key="7">
    <source>
        <dbReference type="Proteomes" id="UP000813385"/>
    </source>
</evidence>
<evidence type="ECO:0000256" key="3">
    <source>
        <dbReference type="ARBA" id="ARBA00023242"/>
    </source>
</evidence>
<dbReference type="PANTHER" id="PTHR31001:SF50">
    <property type="entry name" value="ZN(II)2CYS6 TRANSCRIPTION FACTOR (EUROFUNG)"/>
    <property type="match status" value="1"/>
</dbReference>
<proteinExistence type="predicted"/>
<feature type="region of interest" description="Disordered" evidence="4">
    <location>
        <begin position="1"/>
        <end position="52"/>
    </location>
</feature>
<evidence type="ECO:0000259" key="5">
    <source>
        <dbReference type="PROSITE" id="PS50048"/>
    </source>
</evidence>
<feature type="region of interest" description="Disordered" evidence="4">
    <location>
        <begin position="724"/>
        <end position="743"/>
    </location>
</feature>
<dbReference type="OrthoDB" id="3989227at2759"/>
<name>A0A8K0TJN8_9PEZI</name>
<keyword evidence="3" id="KW-0539">Nucleus</keyword>
<dbReference type="GO" id="GO:0006351">
    <property type="term" value="P:DNA-templated transcription"/>
    <property type="evidence" value="ECO:0007669"/>
    <property type="project" value="InterPro"/>
</dbReference>
<feature type="compositionally biased region" description="Low complexity" evidence="4">
    <location>
        <begin position="9"/>
        <end position="31"/>
    </location>
</feature>
<dbReference type="CDD" id="cd12148">
    <property type="entry name" value="fungal_TF_MHR"/>
    <property type="match status" value="1"/>
</dbReference>
<dbReference type="InterPro" id="IPR050613">
    <property type="entry name" value="Sec_Metabolite_Reg"/>
</dbReference>
<dbReference type="InterPro" id="IPR001138">
    <property type="entry name" value="Zn2Cys6_DnaBD"/>
</dbReference>
<feature type="compositionally biased region" description="Polar residues" evidence="4">
    <location>
        <begin position="166"/>
        <end position="178"/>
    </location>
</feature>
<dbReference type="GO" id="GO:0000981">
    <property type="term" value="F:DNA-binding transcription factor activity, RNA polymerase II-specific"/>
    <property type="evidence" value="ECO:0007669"/>
    <property type="project" value="InterPro"/>
</dbReference>
<feature type="compositionally biased region" description="Basic and acidic residues" evidence="4">
    <location>
        <begin position="725"/>
        <end position="735"/>
    </location>
</feature>
<evidence type="ECO:0000256" key="4">
    <source>
        <dbReference type="SAM" id="MobiDB-lite"/>
    </source>
</evidence>
<dbReference type="GO" id="GO:0003677">
    <property type="term" value="F:DNA binding"/>
    <property type="evidence" value="ECO:0007669"/>
    <property type="project" value="InterPro"/>
</dbReference>
<feature type="compositionally biased region" description="Low complexity" evidence="4">
    <location>
        <begin position="142"/>
        <end position="165"/>
    </location>
</feature>
<feature type="region of interest" description="Disordered" evidence="4">
    <location>
        <begin position="85"/>
        <end position="114"/>
    </location>
</feature>
<sequence length="897" mass="97193">MSQSNHWQSTPGDASSSGPPSSTPAAAASRPMTTIPFDQPVALSPSGEPLINPRSCVTCRRRKVRCDKSMPCQNCRRAQISCIYPAPGRAPRRPRARDPGAPPRAGATPGERETQLLQRLRKLEGIVEEISGQMDEGGGGPRTTSTSPETAQAAAGRAERAGSAGNSVGDSPRSATSVGKQIGRLVLHDKEHTRRYVSNAFWTRLKDELDELRVSCKMHSQSEGDDSGDSSSASIPDDIPDVPPPSPPLDDHHAFLLGYSSADADLASLHPLPSQVPFLWQTFRENVDAMVKVFHSPTIERLLRETRRVPGAAAASATTPATPPPRAADEAVLFTIYYCAVASMEDDEAEASFGSPKSRLLARYRFGVEQALARASLLNTTDMAVLQALAVFLTVVRRHDDTKFCWTMTALAVRIAMALGLHRDGTQLGLAPLEVESRRRLWWAILALDLRSAEELGSDLVVAEGSFDTLLPINVDDADLEGAAALSPGSPGPAPREGRTDMAVCLVRLEICALARRLHSMTGDMAAINGGDEDAAASLAARDKMLSEVHARVEGQFLRHVIPAGSADGEGDVLFWVASLVARVVMAKIGLLIYQPVLFPGTGPALSEEIRDRLFASTVDIVEHNHVLNTDPRCRQWRWLFQTYRQWHAIAYMLLEVARRPWSATSERAWEAAAILEHEGHDLIGAAGADHTAVWMPMKRLYARARRHRAAEVARLRADPAAAKALDEEERRRGETPGPVLPVAGGEARMEEVRARWRVVVGLAGSGDSNGPASTPFATATPQPAAAPMTMPQSLAEDFVANLMTPDFTPVDMWQYAYQGGQMAPPAGVFPPQVVPETTQIGEVPDAGSWPLPGQFMGADGGHHYDSVLVGDVDMDMAMDFEGFDWQAWQRELRGLE</sequence>
<keyword evidence="7" id="KW-1185">Reference proteome</keyword>
<dbReference type="Pfam" id="PF04082">
    <property type="entry name" value="Fungal_trans"/>
    <property type="match status" value="1"/>
</dbReference>
<evidence type="ECO:0000256" key="1">
    <source>
        <dbReference type="ARBA" id="ARBA00004123"/>
    </source>
</evidence>
<dbReference type="CDD" id="cd00067">
    <property type="entry name" value="GAL4"/>
    <property type="match status" value="1"/>
</dbReference>